<feature type="domain" description="SH3b" evidence="2">
    <location>
        <begin position="336"/>
        <end position="385"/>
    </location>
</feature>
<sequence>MNGGAILIQQHKKWFQGVIKVAGISLTILVLASCNQVQKISDIFEPPTEREKYERTFDENDTRFIAWRNAAKRALGDTLSISLPYSEVGAFPSDFSFVYGYDTQLQNGRKLIVSVTSESDSIDAFVDIYQFPYDLENEPLLSKDTKVSNKVEFLVEETGDYKILVQPKIGLSSDFRMDINTEPTLIFPVVDVDTKVIQSYWGDVRAGGARRHEGVDIFAPRLAPVVAVKEGRVSFTGERGLGGKQVWLREGLFNSSFYYAHLDSIKVSSGQKVNVGDTLRFVGNTGNAITTLPHRHFGIYGGNGAIDPLPFIKKEQKTTPELKSPLPTGQISSALANVREGPSLDNEKIISLKRMHPVIILGKTVNWYHVLLHNNTQGYIHHSLVTEG</sequence>
<dbReference type="CDD" id="cd12797">
    <property type="entry name" value="M23_peptidase"/>
    <property type="match status" value="1"/>
</dbReference>
<dbReference type="Pfam" id="PF01551">
    <property type="entry name" value="Peptidase_M23"/>
    <property type="match status" value="1"/>
</dbReference>
<evidence type="ECO:0000313" key="3">
    <source>
        <dbReference type="EMBL" id="MBW8201134.1"/>
    </source>
</evidence>
<reference evidence="3 4" key="1">
    <citation type="submission" date="2021-08" db="EMBL/GenBank/DDBJ databases">
        <title>Muricauda profundi sp. nov., a marine bacterium isolated from deep seawater of the Mariana Trench.</title>
        <authorList>
            <person name="Wei Y."/>
        </authorList>
    </citation>
    <scope>NUCLEOTIDE SEQUENCE [LARGE SCALE GENOMIC DNA]</scope>
    <source>
        <strain evidence="3 4">W52</strain>
    </source>
</reference>
<evidence type="ECO:0000259" key="1">
    <source>
        <dbReference type="Pfam" id="PF01551"/>
    </source>
</evidence>
<evidence type="ECO:0000313" key="4">
    <source>
        <dbReference type="Proteomes" id="UP001196136"/>
    </source>
</evidence>
<dbReference type="Gene3D" id="2.70.70.10">
    <property type="entry name" value="Glucose Permease (Domain IIA)"/>
    <property type="match status" value="1"/>
</dbReference>
<dbReference type="EMBL" id="JAHZSV010000024">
    <property type="protein sequence ID" value="MBW8201134.1"/>
    <property type="molecule type" value="Genomic_DNA"/>
</dbReference>
<dbReference type="InterPro" id="IPR016047">
    <property type="entry name" value="M23ase_b-sheet_dom"/>
</dbReference>
<gene>
    <name evidence="3" type="ORF">K1F36_14995</name>
</gene>
<dbReference type="RefSeq" id="WP_220114572.1">
    <property type="nucleotide sequence ID" value="NZ_JAHZSV010000024.1"/>
</dbReference>
<protein>
    <submittedName>
        <fullName evidence="3">M23 family metallopeptidase</fullName>
    </submittedName>
</protein>
<evidence type="ECO:0000259" key="2">
    <source>
        <dbReference type="Pfam" id="PF08239"/>
    </source>
</evidence>
<organism evidence="3 4">
    <name type="scientific">Flagellimonas abyssi</name>
    <dbReference type="NCBI Taxonomy" id="2864871"/>
    <lineage>
        <taxon>Bacteria</taxon>
        <taxon>Pseudomonadati</taxon>
        <taxon>Bacteroidota</taxon>
        <taxon>Flavobacteriia</taxon>
        <taxon>Flavobacteriales</taxon>
        <taxon>Flavobacteriaceae</taxon>
        <taxon>Flagellimonas</taxon>
    </lineage>
</organism>
<dbReference type="PANTHER" id="PTHR21666">
    <property type="entry name" value="PEPTIDASE-RELATED"/>
    <property type="match status" value="1"/>
</dbReference>
<dbReference type="Proteomes" id="UP001196136">
    <property type="component" value="Unassembled WGS sequence"/>
</dbReference>
<accession>A0ABS7EU71</accession>
<dbReference type="Pfam" id="PF08239">
    <property type="entry name" value="SH3_3"/>
    <property type="match status" value="1"/>
</dbReference>
<dbReference type="SUPFAM" id="SSF51261">
    <property type="entry name" value="Duplicated hybrid motif"/>
    <property type="match status" value="1"/>
</dbReference>
<dbReference type="PANTHER" id="PTHR21666:SF268">
    <property type="entry name" value="PEPTIDASE M23 DOMAIN-CONTAINING PROTEIN"/>
    <property type="match status" value="1"/>
</dbReference>
<comment type="caution">
    <text evidence="3">The sequence shown here is derived from an EMBL/GenBank/DDBJ whole genome shotgun (WGS) entry which is preliminary data.</text>
</comment>
<dbReference type="InterPro" id="IPR003646">
    <property type="entry name" value="SH3-like_bac-type"/>
</dbReference>
<dbReference type="Gene3D" id="2.30.30.40">
    <property type="entry name" value="SH3 Domains"/>
    <property type="match status" value="1"/>
</dbReference>
<proteinExistence type="predicted"/>
<dbReference type="InterPro" id="IPR050570">
    <property type="entry name" value="Cell_wall_metabolism_enzyme"/>
</dbReference>
<keyword evidence="4" id="KW-1185">Reference proteome</keyword>
<feature type="domain" description="M23ase beta-sheet core" evidence="1">
    <location>
        <begin position="211"/>
        <end position="308"/>
    </location>
</feature>
<dbReference type="InterPro" id="IPR011055">
    <property type="entry name" value="Dup_hybrid_motif"/>
</dbReference>
<name>A0ABS7EU71_9FLAO</name>